<dbReference type="RefSeq" id="WP_211464321.1">
    <property type="nucleotide sequence ID" value="NZ_JAGSXH010000006.1"/>
</dbReference>
<dbReference type="PROSITE" id="PS51340">
    <property type="entry name" value="MOSC"/>
    <property type="match status" value="1"/>
</dbReference>
<reference evidence="2" key="1">
    <citation type="submission" date="2021-04" db="EMBL/GenBank/DDBJ databases">
        <title>Genome based classification of Actinospica acidithermotolerans sp. nov., an actinobacterium isolated from an Indonesian hot spring.</title>
        <authorList>
            <person name="Kusuma A.B."/>
            <person name="Putra K.E."/>
            <person name="Nafisah S."/>
            <person name="Loh J."/>
            <person name="Nouioui I."/>
            <person name="Goodfellow M."/>
        </authorList>
    </citation>
    <scope>NUCLEOTIDE SEQUENCE</scope>
    <source>
        <strain evidence="2">DSM 45618</strain>
    </source>
</reference>
<dbReference type="InterPro" id="IPR011037">
    <property type="entry name" value="Pyrv_Knase-like_insert_dom_sf"/>
</dbReference>
<protein>
    <submittedName>
        <fullName evidence="2">MOSC domain-containing protein</fullName>
    </submittedName>
</protein>
<name>A0A8J7WGX6_9ACTN</name>
<evidence type="ECO:0000259" key="1">
    <source>
        <dbReference type="PROSITE" id="PS51340"/>
    </source>
</evidence>
<dbReference type="Pfam" id="PF03476">
    <property type="entry name" value="MOSC_N"/>
    <property type="match status" value="1"/>
</dbReference>
<dbReference type="Pfam" id="PF03473">
    <property type="entry name" value="MOSC"/>
    <property type="match status" value="1"/>
</dbReference>
<evidence type="ECO:0000313" key="2">
    <source>
        <dbReference type="EMBL" id="MBS2962056.1"/>
    </source>
</evidence>
<dbReference type="Proteomes" id="UP000677913">
    <property type="component" value="Unassembled WGS sequence"/>
</dbReference>
<accession>A0A8J7WGX6</accession>
<keyword evidence="3" id="KW-1185">Reference proteome</keyword>
<dbReference type="GO" id="GO:0030170">
    <property type="term" value="F:pyridoxal phosphate binding"/>
    <property type="evidence" value="ECO:0007669"/>
    <property type="project" value="InterPro"/>
</dbReference>
<organism evidence="2 3">
    <name type="scientific">Actinocrinis puniceicyclus</name>
    <dbReference type="NCBI Taxonomy" id="977794"/>
    <lineage>
        <taxon>Bacteria</taxon>
        <taxon>Bacillati</taxon>
        <taxon>Actinomycetota</taxon>
        <taxon>Actinomycetes</taxon>
        <taxon>Catenulisporales</taxon>
        <taxon>Actinospicaceae</taxon>
        <taxon>Actinocrinis</taxon>
    </lineage>
</organism>
<dbReference type="GO" id="GO:0003824">
    <property type="term" value="F:catalytic activity"/>
    <property type="evidence" value="ECO:0007669"/>
    <property type="project" value="InterPro"/>
</dbReference>
<evidence type="ECO:0000313" key="3">
    <source>
        <dbReference type="Proteomes" id="UP000677913"/>
    </source>
</evidence>
<dbReference type="InterPro" id="IPR005303">
    <property type="entry name" value="MOCOS_middle"/>
</dbReference>
<dbReference type="InterPro" id="IPR005302">
    <property type="entry name" value="MoCF_Sase_C"/>
</dbReference>
<dbReference type="AlphaFoldDB" id="A0A8J7WGX6"/>
<proteinExistence type="predicted"/>
<dbReference type="GO" id="GO:0030151">
    <property type="term" value="F:molybdenum ion binding"/>
    <property type="evidence" value="ECO:0007669"/>
    <property type="project" value="InterPro"/>
</dbReference>
<dbReference type="SUPFAM" id="SSF50800">
    <property type="entry name" value="PK beta-barrel domain-like"/>
    <property type="match status" value="1"/>
</dbReference>
<dbReference type="EMBL" id="JAGSXH010000006">
    <property type="protein sequence ID" value="MBS2962056.1"/>
    <property type="molecule type" value="Genomic_DNA"/>
</dbReference>
<gene>
    <name evidence="2" type="ORF">KGA66_03280</name>
</gene>
<comment type="caution">
    <text evidence="2">The sequence shown here is derived from an EMBL/GenBank/DDBJ whole genome shotgun (WGS) entry which is preliminary data.</text>
</comment>
<feature type="domain" description="MOSC" evidence="1">
    <location>
        <begin position="73"/>
        <end position="210"/>
    </location>
</feature>
<sequence>MYVKQLWRYPVKSLRGEMLTQAEFTAGGLGGDRVIHVRRRNQVLTARTRHGLLGLAGTTDQEGRVLINGRPWDDPRSADLVRFVAGADADLACHAGPERFDVLPLLVATDGGIDALGRDGRRLRPNIVIGAVPGLAERDWPGRALRIGETLLGVDSLRGRCVVTTIDPDTGRQDLEVLRRIIREFDGTMALNCWVAHGGRIRQGDPVELVDASLEAPDAGGWIRGVPYLVP</sequence>